<keyword evidence="3" id="KW-0067">ATP-binding</keyword>
<keyword evidence="4" id="KW-1185">Reference proteome</keyword>
<dbReference type="Proteomes" id="UP000274920">
    <property type="component" value="Unassembled WGS sequence"/>
</dbReference>
<evidence type="ECO:0000256" key="1">
    <source>
        <dbReference type="ARBA" id="ARBA00006354"/>
    </source>
</evidence>
<dbReference type="PANTHER" id="PTHR32039:SF7">
    <property type="entry name" value="COMPETENCE PROTEIN COMM"/>
    <property type="match status" value="1"/>
</dbReference>
<dbReference type="SMART" id="SM00382">
    <property type="entry name" value="AAA"/>
    <property type="match status" value="1"/>
</dbReference>
<dbReference type="InterPro" id="IPR045006">
    <property type="entry name" value="CHLI-like"/>
</dbReference>
<proteinExistence type="inferred from homology"/>
<dbReference type="RefSeq" id="WP_125127876.1">
    <property type="nucleotide sequence ID" value="NZ_RHJS01000002.1"/>
</dbReference>
<dbReference type="InterPro" id="IPR014721">
    <property type="entry name" value="Ribsml_uS5_D2-typ_fold_subgr"/>
</dbReference>
<dbReference type="InterPro" id="IPR000523">
    <property type="entry name" value="Mg_chelatse_chII-like_cat_dom"/>
</dbReference>
<feature type="domain" description="AAA+ ATPase" evidence="2">
    <location>
        <begin position="213"/>
        <end position="393"/>
    </location>
</feature>
<dbReference type="GO" id="GO:0005524">
    <property type="term" value="F:ATP binding"/>
    <property type="evidence" value="ECO:0007669"/>
    <property type="project" value="UniProtKB-KW"/>
</dbReference>
<evidence type="ECO:0000313" key="3">
    <source>
        <dbReference type="EMBL" id="RRK32407.1"/>
    </source>
</evidence>
<gene>
    <name evidence="3" type="ORF">EBB54_14350</name>
</gene>
<reference evidence="3" key="1">
    <citation type="submission" date="2018-10" db="EMBL/GenBank/DDBJ databases">
        <title>Schaedlerella arabinophila gen. nov. sp. nov., isolated from the mouse intestinal tract and comparative analysis with the genome of the closely related altered Schaedler flora strain ASF502.</title>
        <authorList>
            <person name="Miyake S."/>
            <person name="Soh M."/>
            <person name="Seedorf H."/>
        </authorList>
    </citation>
    <scope>NUCLEOTIDE SEQUENCE [LARGE SCALE GENOMIC DNA]</scope>
    <source>
        <strain evidence="3">DSM 106076</strain>
    </source>
</reference>
<dbReference type="NCBIfam" id="TIGR00368">
    <property type="entry name" value="YifB family Mg chelatase-like AAA ATPase"/>
    <property type="match status" value="1"/>
</dbReference>
<dbReference type="InterPro" id="IPR004482">
    <property type="entry name" value="Mg_chelat-rel"/>
</dbReference>
<dbReference type="AlphaFoldDB" id="A0A3R8JPE0"/>
<accession>A0A3R8JPE0</accession>
<dbReference type="Gene3D" id="3.30.230.10">
    <property type="match status" value="1"/>
</dbReference>
<dbReference type="Pfam" id="PF13335">
    <property type="entry name" value="Mg_chelatase_C"/>
    <property type="match status" value="1"/>
</dbReference>
<dbReference type="EMBL" id="RHJS01000002">
    <property type="protein sequence ID" value="RRK32407.1"/>
    <property type="molecule type" value="Genomic_DNA"/>
</dbReference>
<dbReference type="Pfam" id="PF01078">
    <property type="entry name" value="Mg_chelatase"/>
    <property type="match status" value="1"/>
</dbReference>
<comment type="similarity">
    <text evidence="1">Belongs to the Mg-chelatase subunits D/I family. ComM subfamily.</text>
</comment>
<dbReference type="PANTHER" id="PTHR32039">
    <property type="entry name" value="MAGNESIUM-CHELATASE SUBUNIT CHLI"/>
    <property type="match status" value="1"/>
</dbReference>
<sequence length="510" mass="55652">MSFSTVLSASMYGMKVEFVHVEADVSNGLPGFQMVGYLSSEVKEAAERVRTAIRNSGLDFPAKKTVINLAPATMKKRGAAFDLPIAVGILLSLGKLDSAKVCSMLIVGELSLDGKVRKVPGILPILAEARAAGIRTCMVPRVNAAEGALIEGIDVIGVESLEEACGYLSGTLCITPAPYPVQERAEQPSHGLDYADICGQGAVKRAAEVAVAGGHNLLLVGPPGSGKSMTAQRIPTIFPPMTLEESMEVTKVYSILGLLDSERPLIRERPFRSVHHTSTKAALAGGGKVPVPGEISLAHEGVLFLDELPEFQKNVLEVLRQPLEDHQVRITRSQGNYLFPANFTLVAAMNPCPCGCYPDMNRCTCTPGQIQHYLGKLSQPFLDRMDICVEAPRVEYEALKKGRQEESSAAIRERVCRAREIQNHRYRGTNILTNAMLGVREMEQWCKLGEAGEGLMRQAFSRLGLTARTYHKILKVARTIADLEGEAQILEKHLKEAVGYRALDKKYWGR</sequence>
<dbReference type="Gene3D" id="3.40.50.300">
    <property type="entry name" value="P-loop containing nucleotide triphosphate hydrolases"/>
    <property type="match status" value="1"/>
</dbReference>
<dbReference type="InterPro" id="IPR025158">
    <property type="entry name" value="Mg_chelat-rel_C"/>
</dbReference>
<keyword evidence="3" id="KW-0547">Nucleotide-binding</keyword>
<dbReference type="InterPro" id="IPR003593">
    <property type="entry name" value="AAA+_ATPase"/>
</dbReference>
<dbReference type="SUPFAM" id="SSF54211">
    <property type="entry name" value="Ribosomal protein S5 domain 2-like"/>
    <property type="match status" value="1"/>
</dbReference>
<evidence type="ECO:0000313" key="4">
    <source>
        <dbReference type="Proteomes" id="UP000274920"/>
    </source>
</evidence>
<comment type="caution">
    <text evidence="3">The sequence shown here is derived from an EMBL/GenBank/DDBJ whole genome shotgun (WGS) entry which is preliminary data.</text>
</comment>
<evidence type="ECO:0000259" key="2">
    <source>
        <dbReference type="SMART" id="SM00382"/>
    </source>
</evidence>
<protein>
    <submittedName>
        <fullName evidence="3">ATP-binding protein</fullName>
    </submittedName>
</protein>
<dbReference type="Pfam" id="PF13541">
    <property type="entry name" value="ChlI"/>
    <property type="match status" value="1"/>
</dbReference>
<name>A0A3R8JPE0_9FIRM</name>
<organism evidence="3 4">
    <name type="scientific">Schaedlerella arabinosiphila</name>
    <dbReference type="NCBI Taxonomy" id="2044587"/>
    <lineage>
        <taxon>Bacteria</taxon>
        <taxon>Bacillati</taxon>
        <taxon>Bacillota</taxon>
        <taxon>Clostridia</taxon>
        <taxon>Lachnospirales</taxon>
        <taxon>Lachnospiraceae</taxon>
        <taxon>Schaedlerella</taxon>
    </lineage>
</organism>
<dbReference type="SUPFAM" id="SSF52540">
    <property type="entry name" value="P-loop containing nucleoside triphosphate hydrolases"/>
    <property type="match status" value="1"/>
</dbReference>
<dbReference type="InterPro" id="IPR027417">
    <property type="entry name" value="P-loop_NTPase"/>
</dbReference>
<dbReference type="InterPro" id="IPR020568">
    <property type="entry name" value="Ribosomal_Su5_D2-typ_SF"/>
</dbReference>